<dbReference type="InterPro" id="IPR036259">
    <property type="entry name" value="MFS_trans_sf"/>
</dbReference>
<keyword evidence="6 7" id="KW-0472">Membrane</keyword>
<evidence type="ECO:0000313" key="9">
    <source>
        <dbReference type="EMBL" id="OMD49098.1"/>
    </source>
</evidence>
<dbReference type="Pfam" id="PF07690">
    <property type="entry name" value="MFS_1"/>
    <property type="match status" value="2"/>
</dbReference>
<feature type="domain" description="Major facilitator superfamily (MFS) profile" evidence="8">
    <location>
        <begin position="17"/>
        <end position="484"/>
    </location>
</feature>
<dbReference type="Gene3D" id="1.20.1720.10">
    <property type="entry name" value="Multidrug resistance protein D"/>
    <property type="match status" value="1"/>
</dbReference>
<keyword evidence="10" id="KW-1185">Reference proteome</keyword>
<dbReference type="SUPFAM" id="SSF103473">
    <property type="entry name" value="MFS general substrate transporter"/>
    <property type="match status" value="1"/>
</dbReference>
<evidence type="ECO:0000256" key="2">
    <source>
        <dbReference type="ARBA" id="ARBA00022448"/>
    </source>
</evidence>
<feature type="transmembrane region" description="Helical" evidence="7">
    <location>
        <begin position="20"/>
        <end position="40"/>
    </location>
</feature>
<dbReference type="PROSITE" id="PS50850">
    <property type="entry name" value="MFS"/>
    <property type="match status" value="1"/>
</dbReference>
<name>A0ABX3HF15_PAEBO</name>
<feature type="transmembrane region" description="Helical" evidence="7">
    <location>
        <begin position="386"/>
        <end position="405"/>
    </location>
</feature>
<feature type="transmembrane region" description="Helical" evidence="7">
    <location>
        <begin position="142"/>
        <end position="167"/>
    </location>
</feature>
<accession>A0ABX3HF15</accession>
<comment type="subcellular location">
    <subcellularLocation>
        <location evidence="1">Cell membrane</location>
        <topology evidence="1">Multi-pass membrane protein</topology>
    </subcellularLocation>
</comment>
<feature type="transmembrane region" description="Helical" evidence="7">
    <location>
        <begin position="204"/>
        <end position="223"/>
    </location>
</feature>
<evidence type="ECO:0000259" key="8">
    <source>
        <dbReference type="PROSITE" id="PS50850"/>
    </source>
</evidence>
<feature type="transmembrane region" description="Helical" evidence="7">
    <location>
        <begin position="360"/>
        <end position="380"/>
    </location>
</feature>
<evidence type="ECO:0000313" key="10">
    <source>
        <dbReference type="Proteomes" id="UP000187412"/>
    </source>
</evidence>
<feature type="transmembrane region" description="Helical" evidence="7">
    <location>
        <begin position="116"/>
        <end position="135"/>
    </location>
</feature>
<dbReference type="Gene3D" id="1.20.1250.20">
    <property type="entry name" value="MFS general substrate transporter like domains"/>
    <property type="match status" value="1"/>
</dbReference>
<feature type="transmembrane region" description="Helical" evidence="7">
    <location>
        <begin position="52"/>
        <end position="74"/>
    </location>
</feature>
<feature type="transmembrane region" description="Helical" evidence="7">
    <location>
        <begin position="86"/>
        <end position="110"/>
    </location>
</feature>
<keyword evidence="5 7" id="KW-1133">Transmembrane helix</keyword>
<dbReference type="InterPro" id="IPR020846">
    <property type="entry name" value="MFS_dom"/>
</dbReference>
<dbReference type="Proteomes" id="UP000187412">
    <property type="component" value="Unassembled WGS sequence"/>
</dbReference>
<feature type="transmembrane region" description="Helical" evidence="7">
    <location>
        <begin position="229"/>
        <end position="250"/>
    </location>
</feature>
<dbReference type="InterPro" id="IPR011701">
    <property type="entry name" value="MFS"/>
</dbReference>
<comment type="caution">
    <text evidence="9">The sequence shown here is derived from an EMBL/GenBank/DDBJ whole genome shotgun (WGS) entry which is preliminary data.</text>
</comment>
<evidence type="ECO:0000256" key="3">
    <source>
        <dbReference type="ARBA" id="ARBA00022475"/>
    </source>
</evidence>
<evidence type="ECO:0000256" key="7">
    <source>
        <dbReference type="SAM" id="Phobius"/>
    </source>
</evidence>
<feature type="transmembrane region" description="Helical" evidence="7">
    <location>
        <begin position="297"/>
        <end position="318"/>
    </location>
</feature>
<dbReference type="PANTHER" id="PTHR42718">
    <property type="entry name" value="MAJOR FACILITATOR SUPERFAMILY MULTIDRUG TRANSPORTER MFSC"/>
    <property type="match status" value="1"/>
</dbReference>
<sequence length="497" mass="50906">MSFSATTSKREVNPSAVKIVICLGAFLSNLSAGMFNIALVDISADLRIPVASAQWVVSIYLLVISVLLPVMGRLGDRLGRRKVHNFGLFAFAAGALGCALAPNAVMLLGFRVIQGVGASMYQATNMALIVSVFPAEQRGRALGLMSTFVAAGSMAGPGLGGFLIQWFSWESNFWLLAAVAGGVGLLAERLIPQDTETAGGRLDLGGAVWFAACLSSLMIALDLGGRSSFQSLPVLLLFAASAVTAAGFAAHARFSRKGNTDEAAETAAAAEPAEASATTQSRRSADSGFGLFADRNFAAGIVITVITYMAAFAAQLALPSLLRLSGAEPALVGLIMIGYPLALVVTAPISGGFADRKGPLGILTAGLLLMSVTLLALGFAAPALGAGAMILPVVLLGCSMGMVTSPNTSIVMGLAKKSQLGRVSSVLALSRNIGMMFGTAAGGLVIGGGTSGSGGGMYMAVFLVCAAGVGISCIWLLYSLRRSNKDKGVEQLPWSPR</sequence>
<evidence type="ECO:0000256" key="6">
    <source>
        <dbReference type="ARBA" id="ARBA00023136"/>
    </source>
</evidence>
<keyword evidence="3" id="KW-1003">Cell membrane</keyword>
<feature type="transmembrane region" description="Helical" evidence="7">
    <location>
        <begin position="330"/>
        <end position="353"/>
    </location>
</feature>
<dbReference type="EMBL" id="MPTB01000010">
    <property type="protein sequence ID" value="OMD49098.1"/>
    <property type="molecule type" value="Genomic_DNA"/>
</dbReference>
<evidence type="ECO:0000256" key="4">
    <source>
        <dbReference type="ARBA" id="ARBA00022692"/>
    </source>
</evidence>
<gene>
    <name evidence="9" type="ORF">BSK56_09715</name>
</gene>
<evidence type="ECO:0000256" key="5">
    <source>
        <dbReference type="ARBA" id="ARBA00022989"/>
    </source>
</evidence>
<dbReference type="RefSeq" id="WP_076110340.1">
    <property type="nucleotide sequence ID" value="NZ_MPTB01000010.1"/>
</dbReference>
<dbReference type="PANTHER" id="PTHR42718:SF46">
    <property type="entry name" value="BLR6921 PROTEIN"/>
    <property type="match status" value="1"/>
</dbReference>
<dbReference type="PRINTS" id="PR01036">
    <property type="entry name" value="TCRTETB"/>
</dbReference>
<feature type="transmembrane region" description="Helical" evidence="7">
    <location>
        <begin position="173"/>
        <end position="192"/>
    </location>
</feature>
<organism evidence="9 10">
    <name type="scientific">Paenibacillus borealis</name>
    <dbReference type="NCBI Taxonomy" id="160799"/>
    <lineage>
        <taxon>Bacteria</taxon>
        <taxon>Bacillati</taxon>
        <taxon>Bacillota</taxon>
        <taxon>Bacilli</taxon>
        <taxon>Bacillales</taxon>
        <taxon>Paenibacillaceae</taxon>
        <taxon>Paenibacillus</taxon>
    </lineage>
</organism>
<feature type="transmembrane region" description="Helical" evidence="7">
    <location>
        <begin position="458"/>
        <end position="478"/>
    </location>
</feature>
<keyword evidence="2" id="KW-0813">Transport</keyword>
<keyword evidence="4 7" id="KW-0812">Transmembrane</keyword>
<protein>
    <recommendedName>
        <fullName evidence="8">Major facilitator superfamily (MFS) profile domain-containing protein</fullName>
    </recommendedName>
</protein>
<proteinExistence type="predicted"/>
<dbReference type="CDD" id="cd17321">
    <property type="entry name" value="MFS_MMR_MDR_like"/>
    <property type="match status" value="1"/>
</dbReference>
<evidence type="ECO:0000256" key="1">
    <source>
        <dbReference type="ARBA" id="ARBA00004651"/>
    </source>
</evidence>
<feature type="transmembrane region" description="Helical" evidence="7">
    <location>
        <begin position="426"/>
        <end position="446"/>
    </location>
</feature>
<reference evidence="9 10" key="1">
    <citation type="submission" date="2016-10" db="EMBL/GenBank/DDBJ databases">
        <title>Paenibacillus species isolates.</title>
        <authorList>
            <person name="Beno S.M."/>
        </authorList>
    </citation>
    <scope>NUCLEOTIDE SEQUENCE [LARGE SCALE GENOMIC DNA]</scope>
    <source>
        <strain evidence="9 10">FSL H7-0744</strain>
    </source>
</reference>